<dbReference type="AlphaFoldDB" id="A0A6M0QB08"/>
<dbReference type="Pfam" id="PF13170">
    <property type="entry name" value="DUF4003"/>
    <property type="match status" value="1"/>
</dbReference>
<dbReference type="Proteomes" id="UP000481043">
    <property type="component" value="Unassembled WGS sequence"/>
</dbReference>
<comment type="caution">
    <text evidence="1">The sequence shown here is derived from an EMBL/GenBank/DDBJ whole genome shotgun (WGS) entry which is preliminary data.</text>
</comment>
<evidence type="ECO:0000313" key="2">
    <source>
        <dbReference type="Proteomes" id="UP000481043"/>
    </source>
</evidence>
<accession>A0A6M0QB08</accession>
<gene>
    <name evidence="1" type="ORF">G4D63_17515</name>
</gene>
<dbReference type="EMBL" id="JAAIWM010000007">
    <property type="protein sequence ID" value="NEY73536.1"/>
    <property type="molecule type" value="Genomic_DNA"/>
</dbReference>
<organism evidence="1 2">
    <name type="scientific">Bacillus mesophilus</name>
    <dbReference type="NCBI Taxonomy" id="1808955"/>
    <lineage>
        <taxon>Bacteria</taxon>
        <taxon>Bacillati</taxon>
        <taxon>Bacillota</taxon>
        <taxon>Bacilli</taxon>
        <taxon>Bacillales</taxon>
        <taxon>Bacillaceae</taxon>
        <taxon>Bacillus</taxon>
    </lineage>
</organism>
<reference evidence="1 2" key="1">
    <citation type="submission" date="2020-02" db="EMBL/GenBank/DDBJ databases">
        <title>Bacillus aquiflavi sp. nov., isolated from yellow water of strong flavor Chinese baijiu in Yibin region of China.</title>
        <authorList>
            <person name="Xie J."/>
        </authorList>
    </citation>
    <scope>NUCLEOTIDE SEQUENCE [LARGE SCALE GENOMIC DNA]</scope>
    <source>
        <strain evidence="1 2">SA4</strain>
    </source>
</reference>
<proteinExistence type="predicted"/>
<evidence type="ECO:0000313" key="1">
    <source>
        <dbReference type="EMBL" id="NEY73536.1"/>
    </source>
</evidence>
<keyword evidence="2" id="KW-1185">Reference proteome</keyword>
<protein>
    <submittedName>
        <fullName evidence="1">DUF4003 domain-containing protein</fullName>
    </submittedName>
</protein>
<name>A0A6M0QB08_9BACI</name>
<dbReference type="InterPro" id="IPR025062">
    <property type="entry name" value="DUF4003"/>
</dbReference>
<sequence length="328" mass="37692">MMNVTLANKVDQYTTVYLQLHKALKWKVTDSRTLMMAASLYVVKQKDFNLQRFIEISDDIKKNVGMFSTLNSPHRFTIAAMLDVQFENPIEKFFELMEIYDQLIDSKFSRDPFTYLCAYILLSNEVKDDLQTRIERSVSLYRGMKSNHFFLTSSSDYPLAVLLANKEGSVEQLLENIEHYYNKLNQNGFGKGNDLQFLSHVLSLHPANQNIVTERCTTLFDEFKRSHLKLKKMHYPVLGLLSFLDEGTKELDTIQEIVNQLNQQKQFKWHKDLNLIMAINFLMSEKMEDSSLLGTNMYTIIESMIQAQQAVMVASVTGAAIATSSDGG</sequence>